<proteinExistence type="predicted"/>
<dbReference type="PANTHER" id="PTHR33376">
    <property type="match status" value="1"/>
</dbReference>
<evidence type="ECO:0000313" key="2">
    <source>
        <dbReference type="EMBL" id="ALC06504.1"/>
    </source>
</evidence>
<sequence length="146" mass="16464">MQRTVRAGKKIRVQESEKHIRMIELMGASATLLSLGEVYTTMQLGVLDGAEDNEISYVTQNHYKVAHYNSNTNHLVGLDYMIMRHDLLEAMSDADRKLFLAERDAAMTEHTDLWNSETDAVIETAKAGGAEFIEVDHQAFADARTY</sequence>
<dbReference type="GO" id="GO:0030246">
    <property type="term" value="F:carbohydrate binding"/>
    <property type="evidence" value="ECO:0007669"/>
    <property type="project" value="TreeGrafter"/>
</dbReference>
<keyword evidence="3" id="KW-1185">Reference proteome</keyword>
<dbReference type="InterPro" id="IPR038404">
    <property type="entry name" value="TRAP_DctP_sf"/>
</dbReference>
<dbReference type="Gene3D" id="3.40.190.170">
    <property type="entry name" value="Bacterial extracellular solute-binding protein, family 7"/>
    <property type="match status" value="1"/>
</dbReference>
<reference evidence="2 3" key="1">
    <citation type="submission" date="2014-08" db="EMBL/GenBank/DDBJ databases">
        <title>Complete genome sequence of Corynebacterium deserti GIMN1.010 (=DSM 45689), isolated from desert sand in western China.</title>
        <authorList>
            <person name="Ruckert C."/>
            <person name="Albersmeier A."/>
            <person name="Kalinowski J."/>
        </authorList>
    </citation>
    <scope>NUCLEOTIDE SEQUENCE [LARGE SCALE GENOMIC DNA]</scope>
    <source>
        <strain evidence="2 3">GIMN1.010</strain>
    </source>
</reference>
<dbReference type="STRING" id="931089.CDES_10645"/>
<protein>
    <submittedName>
        <fullName evidence="2">Uncharacterized protein</fullName>
    </submittedName>
</protein>
<name>A0A0M4CEV8_9CORY</name>
<dbReference type="Proteomes" id="UP000068067">
    <property type="component" value="Chromosome"/>
</dbReference>
<dbReference type="AlphaFoldDB" id="A0A0M4CEV8"/>
<dbReference type="Pfam" id="PF03480">
    <property type="entry name" value="DctP"/>
    <property type="match status" value="1"/>
</dbReference>
<evidence type="ECO:0000313" key="3">
    <source>
        <dbReference type="Proteomes" id="UP000068067"/>
    </source>
</evidence>
<dbReference type="EMBL" id="CP009220">
    <property type="protein sequence ID" value="ALC06504.1"/>
    <property type="molecule type" value="Genomic_DNA"/>
</dbReference>
<dbReference type="InterPro" id="IPR018389">
    <property type="entry name" value="DctP_fam"/>
</dbReference>
<keyword evidence="1" id="KW-0732">Signal</keyword>
<gene>
    <name evidence="2" type="ORF">CDES_10645</name>
</gene>
<dbReference type="PATRIC" id="fig|931089.4.peg.2154"/>
<dbReference type="PANTHER" id="PTHR33376:SF2">
    <property type="entry name" value="DICARBOXYLATE-BINDING PERIPLASMIC PROTEIN"/>
    <property type="match status" value="1"/>
</dbReference>
<dbReference type="GO" id="GO:0055085">
    <property type="term" value="P:transmembrane transport"/>
    <property type="evidence" value="ECO:0007669"/>
    <property type="project" value="InterPro"/>
</dbReference>
<evidence type="ECO:0000256" key="1">
    <source>
        <dbReference type="ARBA" id="ARBA00022729"/>
    </source>
</evidence>
<accession>A0A0M4CEV8</accession>
<dbReference type="KEGG" id="cdx:CDES_10645"/>
<dbReference type="NCBIfam" id="NF037995">
    <property type="entry name" value="TRAP_S1"/>
    <property type="match status" value="1"/>
</dbReference>
<organism evidence="2 3">
    <name type="scientific">Corynebacterium deserti GIMN1.010</name>
    <dbReference type="NCBI Taxonomy" id="931089"/>
    <lineage>
        <taxon>Bacteria</taxon>
        <taxon>Bacillati</taxon>
        <taxon>Actinomycetota</taxon>
        <taxon>Actinomycetes</taxon>
        <taxon>Mycobacteriales</taxon>
        <taxon>Corynebacteriaceae</taxon>
        <taxon>Corynebacterium</taxon>
    </lineage>
</organism>